<reference evidence="1 2" key="1">
    <citation type="journal article" date="2020" name="ISME J.">
        <title>Enrichment and physiological characterization of a novel comammox Nitrospira indicates ammonium inhibition of complete nitrification.</title>
        <authorList>
            <person name="Sakoula D."/>
            <person name="Koch H."/>
            <person name="Frank J."/>
            <person name="Jetten M.S.M."/>
            <person name="van Kessel M.A.H.J."/>
            <person name="Lucker S."/>
        </authorList>
    </citation>
    <scope>NUCLEOTIDE SEQUENCE [LARGE SCALE GENOMIC DNA]</scope>
    <source>
        <strain evidence="1">Comreactor17</strain>
    </source>
</reference>
<organism evidence="1 2">
    <name type="scientific">Candidatus Nitrospira kreftii</name>
    <dbReference type="NCBI Taxonomy" id="2652173"/>
    <lineage>
        <taxon>Bacteria</taxon>
        <taxon>Pseudomonadati</taxon>
        <taxon>Nitrospirota</taxon>
        <taxon>Nitrospiria</taxon>
        <taxon>Nitrospirales</taxon>
        <taxon>Nitrospiraceae</taxon>
        <taxon>Nitrospira</taxon>
    </lineage>
</organism>
<gene>
    <name evidence="1" type="ORF">Nkreftii_002922</name>
</gene>
<dbReference type="Proteomes" id="UP000593737">
    <property type="component" value="Chromosome"/>
</dbReference>
<protein>
    <submittedName>
        <fullName evidence="1">Uncharacterized protein</fullName>
    </submittedName>
</protein>
<evidence type="ECO:0000313" key="2">
    <source>
        <dbReference type="Proteomes" id="UP000593737"/>
    </source>
</evidence>
<name>A0A7S8J0B1_9BACT</name>
<dbReference type="AlphaFoldDB" id="A0A7S8J0B1"/>
<sequence length="71" mass="7791">MRTELVDSAFYVHRSSPSTFLLLRADGHWIWPHTIGSAVPEEVRSTLTGGFSHAPILRKAWSDPSSLDAGA</sequence>
<evidence type="ECO:0000313" key="1">
    <source>
        <dbReference type="EMBL" id="QPD05148.1"/>
    </source>
</evidence>
<accession>A0A7S8J0B1</accession>
<dbReference type="KEGG" id="nkf:Nkreftii_002922"/>
<proteinExistence type="predicted"/>
<dbReference type="EMBL" id="CP047423">
    <property type="protein sequence ID" value="QPD05148.1"/>
    <property type="molecule type" value="Genomic_DNA"/>
</dbReference>